<dbReference type="RefSeq" id="WP_354493576.1">
    <property type="nucleotide sequence ID" value="NZ_JBEPMC010000010.1"/>
</dbReference>
<protein>
    <recommendedName>
        <fullName evidence="3">Outer membrane protein beta-barrel domain-containing protein</fullName>
    </recommendedName>
</protein>
<organism evidence="1 2">
    <name type="scientific">Mesorhizobium robiniae</name>
    <dbReference type="NCBI Taxonomy" id="559315"/>
    <lineage>
        <taxon>Bacteria</taxon>
        <taxon>Pseudomonadati</taxon>
        <taxon>Pseudomonadota</taxon>
        <taxon>Alphaproteobacteria</taxon>
        <taxon>Hyphomicrobiales</taxon>
        <taxon>Phyllobacteriaceae</taxon>
        <taxon>Mesorhizobium</taxon>
    </lineage>
</organism>
<dbReference type="Proteomes" id="UP001549204">
    <property type="component" value="Unassembled WGS sequence"/>
</dbReference>
<gene>
    <name evidence="1" type="ORF">ABID19_005071</name>
</gene>
<evidence type="ECO:0000313" key="1">
    <source>
        <dbReference type="EMBL" id="MET3582013.1"/>
    </source>
</evidence>
<accession>A0ABV2GUQ2</accession>
<sequence length="225" mass="24311">MSDWRIDSELVYARTASSLGCGDLEHLSQFWTRRRQFSLYLFCDAGSFQEGVPTKNDVYVFGGVFARGSFGDAINVFGADYTDNYIVGAAYGRDLVDIGAGFVLGGVTGAAIRFGEDDDTSGELWAGARLRHQGLVIGDLAIAPAVTAGFSAVTAPTEIEHNREIRDGGDASFLGFIGAELSFRVRQAPNVELVYQLHHRSGADGTFGDMKEGSNANTLGIRYRF</sequence>
<keyword evidence="2" id="KW-1185">Reference proteome</keyword>
<proteinExistence type="predicted"/>
<evidence type="ECO:0000313" key="2">
    <source>
        <dbReference type="Proteomes" id="UP001549204"/>
    </source>
</evidence>
<reference evidence="1 2" key="1">
    <citation type="submission" date="2024-06" db="EMBL/GenBank/DDBJ databases">
        <title>Genomic Encyclopedia of Type Strains, Phase IV (KMG-IV): sequencing the most valuable type-strain genomes for metagenomic binning, comparative biology and taxonomic classification.</title>
        <authorList>
            <person name="Goeker M."/>
        </authorList>
    </citation>
    <scope>NUCLEOTIDE SEQUENCE [LARGE SCALE GENOMIC DNA]</scope>
    <source>
        <strain evidence="1 2">DSM 100022</strain>
    </source>
</reference>
<name>A0ABV2GUQ2_9HYPH</name>
<comment type="caution">
    <text evidence="1">The sequence shown here is derived from an EMBL/GenBank/DDBJ whole genome shotgun (WGS) entry which is preliminary data.</text>
</comment>
<evidence type="ECO:0008006" key="3">
    <source>
        <dbReference type="Google" id="ProtNLM"/>
    </source>
</evidence>
<dbReference type="EMBL" id="JBEPMC010000010">
    <property type="protein sequence ID" value="MET3582013.1"/>
    <property type="molecule type" value="Genomic_DNA"/>
</dbReference>